<dbReference type="InterPro" id="IPR013100">
    <property type="entry name" value="LEH"/>
</dbReference>
<proteinExistence type="predicted"/>
<organism evidence="3 4">
    <name type="scientific">Rhodococcus tukisamuensis</name>
    <dbReference type="NCBI Taxonomy" id="168276"/>
    <lineage>
        <taxon>Bacteria</taxon>
        <taxon>Bacillati</taxon>
        <taxon>Actinomycetota</taxon>
        <taxon>Actinomycetes</taxon>
        <taxon>Mycobacteriales</taxon>
        <taxon>Nocardiaceae</taxon>
        <taxon>Rhodococcus</taxon>
    </lineage>
</organism>
<feature type="region of interest" description="Disordered" evidence="1">
    <location>
        <begin position="144"/>
        <end position="177"/>
    </location>
</feature>
<gene>
    <name evidence="3" type="ORF">SAMN05444580_11195</name>
</gene>
<keyword evidence="3" id="KW-0378">Hydrolase</keyword>
<name>A0A1G7AS26_9NOCA</name>
<dbReference type="RefSeq" id="WP_083577527.1">
    <property type="nucleotide sequence ID" value="NZ_FNAB01000011.1"/>
</dbReference>
<evidence type="ECO:0000313" key="4">
    <source>
        <dbReference type="Proteomes" id="UP000199417"/>
    </source>
</evidence>
<dbReference type="EMBL" id="FNAB01000011">
    <property type="protein sequence ID" value="SDE17601.1"/>
    <property type="molecule type" value="Genomic_DNA"/>
</dbReference>
<reference evidence="3 4" key="1">
    <citation type="submission" date="2016-10" db="EMBL/GenBank/DDBJ databases">
        <authorList>
            <person name="de Groot N.N."/>
        </authorList>
    </citation>
    <scope>NUCLEOTIDE SEQUENCE [LARGE SCALE GENOMIC DNA]</scope>
    <source>
        <strain evidence="3 4">JCM 11308</strain>
    </source>
</reference>
<dbReference type="STRING" id="168276.SAMN05444580_11195"/>
<evidence type="ECO:0000313" key="3">
    <source>
        <dbReference type="EMBL" id="SDE17601.1"/>
    </source>
</evidence>
<dbReference type="GO" id="GO:0016787">
    <property type="term" value="F:hydrolase activity"/>
    <property type="evidence" value="ECO:0007669"/>
    <property type="project" value="UniProtKB-KW"/>
</dbReference>
<feature type="domain" description="Limonene-1,2-epoxide hydrolase" evidence="2">
    <location>
        <begin position="13"/>
        <end position="127"/>
    </location>
</feature>
<evidence type="ECO:0000259" key="2">
    <source>
        <dbReference type="Pfam" id="PF07858"/>
    </source>
</evidence>
<sequence length="177" mass="19299">MDPTASTDRRDAAVATVTDFFAALDALDVPRAGTFLTPDVVWRNTTLPTLRGLPTVTRALRAAARPRCRFEAVVHHIASDGDAVLVERTDTLTLGPLRSTFWVCGTFEIRDGKIAVWRDYFSWRNVLLGAVTGTLRSVRGRQRHLPAAPGHGRSTGTIPGAAPATVPPDYPRKDQVK</sequence>
<dbReference type="SUPFAM" id="SSF54427">
    <property type="entry name" value="NTF2-like"/>
    <property type="match status" value="1"/>
</dbReference>
<keyword evidence="4" id="KW-1185">Reference proteome</keyword>
<evidence type="ECO:0000256" key="1">
    <source>
        <dbReference type="SAM" id="MobiDB-lite"/>
    </source>
</evidence>
<dbReference type="AlphaFoldDB" id="A0A1G7AS26"/>
<dbReference type="Gene3D" id="3.10.450.50">
    <property type="match status" value="1"/>
</dbReference>
<protein>
    <submittedName>
        <fullName evidence="3">Limonene-1,2-epoxide hydrolase</fullName>
    </submittedName>
</protein>
<dbReference type="Proteomes" id="UP000199417">
    <property type="component" value="Unassembled WGS sequence"/>
</dbReference>
<dbReference type="InterPro" id="IPR032710">
    <property type="entry name" value="NTF2-like_dom_sf"/>
</dbReference>
<accession>A0A1G7AS26</accession>
<dbReference type="Pfam" id="PF07858">
    <property type="entry name" value="LEH"/>
    <property type="match status" value="1"/>
</dbReference>